<keyword evidence="4" id="KW-1185">Reference proteome</keyword>
<gene>
    <name evidence="3" type="ORF">MED92_06128</name>
</gene>
<proteinExistence type="predicted"/>
<dbReference type="OrthoDB" id="6026237at2"/>
<evidence type="ECO:0000313" key="3">
    <source>
        <dbReference type="EMBL" id="EAR62673.1"/>
    </source>
</evidence>
<feature type="transmembrane region" description="Helical" evidence="2">
    <location>
        <begin position="154"/>
        <end position="172"/>
    </location>
</feature>
<protein>
    <submittedName>
        <fullName evidence="3">Uncharacterized protein</fullName>
    </submittedName>
</protein>
<keyword evidence="2" id="KW-0472">Membrane</keyword>
<organism evidence="3 4">
    <name type="scientific">Neptuniibacter caesariensis</name>
    <dbReference type="NCBI Taxonomy" id="207954"/>
    <lineage>
        <taxon>Bacteria</taxon>
        <taxon>Pseudomonadati</taxon>
        <taxon>Pseudomonadota</taxon>
        <taxon>Gammaproteobacteria</taxon>
        <taxon>Oceanospirillales</taxon>
        <taxon>Oceanospirillaceae</taxon>
        <taxon>Neptuniibacter</taxon>
    </lineage>
</organism>
<evidence type="ECO:0000313" key="4">
    <source>
        <dbReference type="Proteomes" id="UP000002171"/>
    </source>
</evidence>
<sequence length="242" mass="26906">MSQFKVVLQNAISEEYSQLEVKQNLARLLKISDQKIEKLLSKPETTVKKGVDSDIAEKYKKLIERCGLSCEIRPMDIPPEKDIPETHPPQESESNASVYAPPKAELSPEASKPYKLYSIEGVGIATFFGSILAGGIIMWINLRRLGRFESARKTILYSILATILFLFGIMMIPQDINIPNMLFTVPQIFAMVMIAKSQQKDSIDAHKNKGGEIASNWKAFGIGLLSAIPVFAGIFLIAMVLM</sequence>
<name>A0A7U8C6V8_NEPCE</name>
<dbReference type="RefSeq" id="WP_007021691.1">
    <property type="nucleotide sequence ID" value="NZ_CH724126.1"/>
</dbReference>
<dbReference type="AlphaFoldDB" id="A0A7U8C6V8"/>
<keyword evidence="2" id="KW-1133">Transmembrane helix</keyword>
<feature type="transmembrane region" description="Helical" evidence="2">
    <location>
        <begin position="122"/>
        <end position="142"/>
    </location>
</feature>
<accession>A0A7U8C6V8</accession>
<evidence type="ECO:0000256" key="1">
    <source>
        <dbReference type="SAM" id="MobiDB-lite"/>
    </source>
</evidence>
<feature type="region of interest" description="Disordered" evidence="1">
    <location>
        <begin position="74"/>
        <end position="108"/>
    </location>
</feature>
<feature type="transmembrane region" description="Helical" evidence="2">
    <location>
        <begin position="217"/>
        <end position="241"/>
    </location>
</feature>
<feature type="compositionally biased region" description="Basic and acidic residues" evidence="1">
    <location>
        <begin position="78"/>
        <end position="90"/>
    </location>
</feature>
<evidence type="ECO:0000256" key="2">
    <source>
        <dbReference type="SAM" id="Phobius"/>
    </source>
</evidence>
<dbReference type="EMBL" id="AAOW01000002">
    <property type="protein sequence ID" value="EAR62673.1"/>
    <property type="molecule type" value="Genomic_DNA"/>
</dbReference>
<reference evidence="3 4" key="1">
    <citation type="submission" date="2006-02" db="EMBL/GenBank/DDBJ databases">
        <authorList>
            <person name="Pinhassi J."/>
            <person name="Pedros-Alio C."/>
            <person name="Ferriera S."/>
            <person name="Johnson J."/>
            <person name="Kravitz S."/>
            <person name="Halpern A."/>
            <person name="Remington K."/>
            <person name="Beeson K."/>
            <person name="Tran B."/>
            <person name="Rogers Y.-H."/>
            <person name="Friedman R."/>
            <person name="Venter J.C."/>
        </authorList>
    </citation>
    <scope>NUCLEOTIDE SEQUENCE [LARGE SCALE GENOMIC DNA]</scope>
    <source>
        <strain evidence="3 4">MED92</strain>
    </source>
</reference>
<comment type="caution">
    <text evidence="3">The sequence shown here is derived from an EMBL/GenBank/DDBJ whole genome shotgun (WGS) entry which is preliminary data.</text>
</comment>
<dbReference type="Proteomes" id="UP000002171">
    <property type="component" value="Unassembled WGS sequence"/>
</dbReference>
<keyword evidence="2" id="KW-0812">Transmembrane</keyword>